<feature type="transmembrane region" description="Helical" evidence="8">
    <location>
        <begin position="102"/>
        <end position="119"/>
    </location>
</feature>
<dbReference type="InterPro" id="IPR036890">
    <property type="entry name" value="HATPase_C_sf"/>
</dbReference>
<keyword evidence="11" id="KW-1185">Reference proteome</keyword>
<keyword evidence="5 10" id="KW-0418">Kinase</keyword>
<evidence type="ECO:0000256" key="2">
    <source>
        <dbReference type="ARBA" id="ARBA00012438"/>
    </source>
</evidence>
<dbReference type="Gene3D" id="3.30.565.10">
    <property type="entry name" value="Histidine kinase-like ATPase, C-terminal domain"/>
    <property type="match status" value="1"/>
</dbReference>
<dbReference type="InterPro" id="IPR003594">
    <property type="entry name" value="HATPase_dom"/>
</dbReference>
<keyword evidence="4" id="KW-0808">Transferase</keyword>
<evidence type="ECO:0000256" key="4">
    <source>
        <dbReference type="ARBA" id="ARBA00022679"/>
    </source>
</evidence>
<comment type="catalytic activity">
    <reaction evidence="1">
        <text>ATP + protein L-histidine = ADP + protein N-phospho-L-histidine.</text>
        <dbReference type="EC" id="2.7.13.3"/>
    </reaction>
</comment>
<evidence type="ECO:0000256" key="7">
    <source>
        <dbReference type="SAM" id="MobiDB-lite"/>
    </source>
</evidence>
<evidence type="ECO:0000313" key="11">
    <source>
        <dbReference type="Proteomes" id="UP000192907"/>
    </source>
</evidence>
<evidence type="ECO:0000256" key="5">
    <source>
        <dbReference type="ARBA" id="ARBA00022777"/>
    </source>
</evidence>
<feature type="compositionally biased region" description="Basic and acidic residues" evidence="7">
    <location>
        <begin position="415"/>
        <end position="429"/>
    </location>
</feature>
<evidence type="ECO:0000256" key="6">
    <source>
        <dbReference type="ARBA" id="ARBA00023012"/>
    </source>
</evidence>
<gene>
    <name evidence="10" type="ORF">SAMN06296036_105257</name>
</gene>
<dbReference type="SMART" id="SM00387">
    <property type="entry name" value="HATPase_c"/>
    <property type="match status" value="1"/>
</dbReference>
<keyword evidence="8" id="KW-0472">Membrane</keyword>
<feature type="transmembrane region" description="Helical" evidence="8">
    <location>
        <begin position="53"/>
        <end position="70"/>
    </location>
</feature>
<sequence>MNLLRIWYSNIKIKDLNEETKLNFIIVLSYIYILMAVPYFITNSQMNLSQVPSIVQLLSGLGTLVSIRLFGSYRTTAHMFMAASLFTVSIVVFVYHHFPYTVLFWGPVLAVVSVYIVGLRWGGFWSVVIVLTLIPILLGDPTSFTVGKELIEGTNFRIVAGVTLAMTMASAYMASYLFQRTISRLSDRLAHSNAVLKEQHQMLEQSMKEKQTLVSIVCHDIASPLMIIAHRAGYAKPENVEETRDSLARIRKASDLIASIIDNVRTFEAVQAGKMELALQPISLINIFQNAEFVFKERLAEKNLKLKYEYENPEDLYVIAEESSLSNSVFNNLISNAIKFSEPGADIVVSAKRVKNSVVLEVRDFGIGMPENIAANLFKSNVKTTRKGTSGESGTGFGMPITRAMMEKYGGKIEVQSKDKQSHPDDHGTKFILSFHGEEDEKKQGKP</sequence>
<keyword evidence="8" id="KW-1133">Transmembrane helix</keyword>
<dbReference type="Proteomes" id="UP000192907">
    <property type="component" value="Unassembled WGS sequence"/>
</dbReference>
<dbReference type="SMART" id="SM00388">
    <property type="entry name" value="HisKA"/>
    <property type="match status" value="1"/>
</dbReference>
<reference evidence="11" key="1">
    <citation type="submission" date="2017-04" db="EMBL/GenBank/DDBJ databases">
        <authorList>
            <person name="Varghese N."/>
            <person name="Submissions S."/>
        </authorList>
    </citation>
    <scope>NUCLEOTIDE SEQUENCE [LARGE SCALE GENOMIC DNA]</scope>
    <source>
        <strain evidence="11">RKEM611</strain>
    </source>
</reference>
<keyword evidence="8" id="KW-0812">Transmembrane</keyword>
<dbReference type="AlphaFoldDB" id="A0A1Y6BPW3"/>
<evidence type="ECO:0000313" key="10">
    <source>
        <dbReference type="EMBL" id="SMF13812.1"/>
    </source>
</evidence>
<dbReference type="PANTHER" id="PTHR43711">
    <property type="entry name" value="TWO-COMPONENT HISTIDINE KINASE"/>
    <property type="match status" value="1"/>
</dbReference>
<dbReference type="RefSeq" id="WP_132317197.1">
    <property type="nucleotide sequence ID" value="NZ_FWZT01000005.1"/>
</dbReference>
<accession>A0A1Y6BPW3</accession>
<evidence type="ECO:0000256" key="3">
    <source>
        <dbReference type="ARBA" id="ARBA00022553"/>
    </source>
</evidence>
<dbReference type="STRING" id="1513793.SAMN06296036_105257"/>
<dbReference type="InterPro" id="IPR004358">
    <property type="entry name" value="Sig_transdc_His_kin-like_C"/>
</dbReference>
<keyword evidence="3" id="KW-0597">Phosphoprotein</keyword>
<feature type="transmembrane region" description="Helical" evidence="8">
    <location>
        <begin position="156"/>
        <end position="178"/>
    </location>
</feature>
<dbReference type="InterPro" id="IPR050736">
    <property type="entry name" value="Sensor_HK_Regulatory"/>
</dbReference>
<feature type="transmembrane region" description="Helical" evidence="8">
    <location>
        <begin position="21"/>
        <end position="41"/>
    </location>
</feature>
<dbReference type="Gene3D" id="1.10.287.130">
    <property type="match status" value="1"/>
</dbReference>
<dbReference type="SUPFAM" id="SSF47384">
    <property type="entry name" value="Homodimeric domain of signal transducing histidine kinase"/>
    <property type="match status" value="1"/>
</dbReference>
<feature type="region of interest" description="Disordered" evidence="7">
    <location>
        <begin position="415"/>
        <end position="447"/>
    </location>
</feature>
<organism evidence="10 11">
    <name type="scientific">Pseudobacteriovorax antillogorgiicola</name>
    <dbReference type="NCBI Taxonomy" id="1513793"/>
    <lineage>
        <taxon>Bacteria</taxon>
        <taxon>Pseudomonadati</taxon>
        <taxon>Bdellovibrionota</taxon>
        <taxon>Oligoflexia</taxon>
        <taxon>Oligoflexales</taxon>
        <taxon>Pseudobacteriovoracaceae</taxon>
        <taxon>Pseudobacteriovorax</taxon>
    </lineage>
</organism>
<feature type="transmembrane region" description="Helical" evidence="8">
    <location>
        <begin position="77"/>
        <end position="96"/>
    </location>
</feature>
<feature type="transmembrane region" description="Helical" evidence="8">
    <location>
        <begin position="124"/>
        <end position="144"/>
    </location>
</feature>
<name>A0A1Y6BPW3_9BACT</name>
<dbReference type="InterPro" id="IPR005467">
    <property type="entry name" value="His_kinase_dom"/>
</dbReference>
<dbReference type="Pfam" id="PF02518">
    <property type="entry name" value="HATPase_c"/>
    <property type="match status" value="1"/>
</dbReference>
<dbReference type="PRINTS" id="PR00344">
    <property type="entry name" value="BCTRLSENSOR"/>
</dbReference>
<feature type="domain" description="Histidine kinase" evidence="9">
    <location>
        <begin position="216"/>
        <end position="439"/>
    </location>
</feature>
<dbReference type="PROSITE" id="PS50109">
    <property type="entry name" value="HIS_KIN"/>
    <property type="match status" value="1"/>
</dbReference>
<evidence type="ECO:0000259" key="9">
    <source>
        <dbReference type="PROSITE" id="PS50109"/>
    </source>
</evidence>
<protein>
    <recommendedName>
        <fullName evidence="2">histidine kinase</fullName>
        <ecNumber evidence="2">2.7.13.3</ecNumber>
    </recommendedName>
</protein>
<dbReference type="OrthoDB" id="5288481at2"/>
<dbReference type="PANTHER" id="PTHR43711:SF1">
    <property type="entry name" value="HISTIDINE KINASE 1"/>
    <property type="match status" value="1"/>
</dbReference>
<dbReference type="CDD" id="cd00082">
    <property type="entry name" value="HisKA"/>
    <property type="match status" value="1"/>
</dbReference>
<dbReference type="EC" id="2.7.13.3" evidence="2"/>
<dbReference type="GO" id="GO:0000155">
    <property type="term" value="F:phosphorelay sensor kinase activity"/>
    <property type="evidence" value="ECO:0007669"/>
    <property type="project" value="InterPro"/>
</dbReference>
<proteinExistence type="predicted"/>
<dbReference type="InterPro" id="IPR036097">
    <property type="entry name" value="HisK_dim/P_sf"/>
</dbReference>
<dbReference type="InterPro" id="IPR003661">
    <property type="entry name" value="HisK_dim/P_dom"/>
</dbReference>
<keyword evidence="6" id="KW-0902">Two-component regulatory system</keyword>
<evidence type="ECO:0000256" key="8">
    <source>
        <dbReference type="SAM" id="Phobius"/>
    </source>
</evidence>
<dbReference type="EMBL" id="FWZT01000005">
    <property type="protein sequence ID" value="SMF13812.1"/>
    <property type="molecule type" value="Genomic_DNA"/>
</dbReference>
<feature type="compositionally biased region" description="Basic and acidic residues" evidence="7">
    <location>
        <begin position="436"/>
        <end position="447"/>
    </location>
</feature>
<evidence type="ECO:0000256" key="1">
    <source>
        <dbReference type="ARBA" id="ARBA00000085"/>
    </source>
</evidence>
<dbReference type="CDD" id="cd00075">
    <property type="entry name" value="HATPase"/>
    <property type="match status" value="1"/>
</dbReference>
<dbReference type="SUPFAM" id="SSF55874">
    <property type="entry name" value="ATPase domain of HSP90 chaperone/DNA topoisomerase II/histidine kinase"/>
    <property type="match status" value="1"/>
</dbReference>